<dbReference type="GO" id="GO:0006623">
    <property type="term" value="P:protein targeting to vacuole"/>
    <property type="evidence" value="ECO:0007669"/>
    <property type="project" value="InterPro"/>
</dbReference>
<dbReference type="InterPro" id="IPR001841">
    <property type="entry name" value="Znf_RING"/>
</dbReference>
<accession>A0A8C1G4S9</accession>
<dbReference type="InterPro" id="IPR013083">
    <property type="entry name" value="Znf_RING/FYVE/PHD"/>
</dbReference>
<dbReference type="Proteomes" id="UP000694427">
    <property type="component" value="Unplaced"/>
</dbReference>
<dbReference type="Pfam" id="PF23410">
    <property type="entry name" value="Beta-prop_VPS8"/>
    <property type="match status" value="1"/>
</dbReference>
<feature type="region of interest" description="Disordered" evidence="7">
    <location>
        <begin position="1256"/>
        <end position="1280"/>
    </location>
</feature>
<evidence type="ECO:0000256" key="4">
    <source>
        <dbReference type="ARBA" id="ARBA00022833"/>
    </source>
</evidence>
<sequence>FFSFTKNNIDDKEFDIPQVDTPPTLESILNEPEDEDEPFILEDTCLLNTENIDAHSCETSSLASSDSGDLEMNATVHGSVLRRNVLKGISAQIVSAADKVDAGLPTAITVSNVIAVGTSHGLVLVFDQNQALRLCLGTTATGAEYGAVSALSINHDCTRLLCGFAKGQITMWDLANGKLLRTITDAHPPGTAILHVKVLHCVDVCTLHALFLLTTRRVMGMRTCESRCLFSGSKGEVCCVEPLHAGLELKDHPISQYSLLAMASLTKILLIGLKPSLKVWMTFPYGKTDPASVPLLAWQFVAVQKTINPVLAFCRGDTIHFLLVKKDESGTIHVIKQRQLQLNCDLISLSWINPRTLVLMDSTEKLRVVDRPSQEELETVDMAELQLVYNSSHFKSLATGGNVSQALALVGEKTCYQSVCSYAGQIMYLGTKSVHIMTLRNWRERVDHLLKQEKFMEALSLAWSFHEGTAKAVLGQSFYPAKRKGVVADKMVEILLQYVDRSLKKCPEQGKIQVMEQHFQDIVPVMVDYCLLLQRTDLLFNQIYPRLVENSVARGVFLESLEPYILSERIGCLTAAVMRDLLSYFQENGMMDSVEGCLVHMDITNLDIQQVVQMCWDNQLYDAMIYVFNSGMNDYISPMEHVVMGNKMLVYISCCLAGRAYPLGDIPEDLVPQVKNQVFEFLIRLHSVEAAQEEEVYPYIRTLLHFDTREFLNVLALTFEDFKNDKQALEYQQRIVDILLKVMVDNSDFTPSQVGCLFTFLARQLAKPDNTLFVNRKLFDQVLEFLCSPDDDSRHTERQQVLLELLQVGGVVQFDEERLLDLAEKAEFYQICEFMYDRKHLYNKIVDCYLKDPLRKEELFNYIHNILSMPGYSSEEKQLVWVKALQHVKDDYLAFQFLKCLLNPSFREGLNPQTVLRLGPDLHELLVDLQCQFSPQQVTAFLKTSQDYRLEEAIQITEKHKLHEATAYLLEKKGDVQGAFEVLLQSDEVQSLLRRVEEALHDIIALCQRSSHGLNQQQREKHWCIMNLAKCSVSPDCFSLSSALKELTMKVLNSMSSFIAPPAIIQRILQDPVYGKGKLAEIQGLILGMLETFNYEQTLLETTTNLLNSDLHWSLSHLRKAVSRGLHPRQYHCNICLQQYKRRQESEEEIIIFSCGHLYHCQCLQRKEVGVLSERQYSWSCYKCTSNQGSRPADRSSEESSRSRSTSLAQVSRSHFTINMLSEATLDAQQTQAWDHFRTLYRGPSRLAVLTELTHSHGNERPGLSNPVHPGTGSIYHSENFQLKLSPPPLVEE</sequence>
<dbReference type="InterPro" id="IPR001680">
    <property type="entry name" value="WD40_rpt"/>
</dbReference>
<evidence type="ECO:0000256" key="7">
    <source>
        <dbReference type="SAM" id="MobiDB-lite"/>
    </source>
</evidence>
<dbReference type="Ensembl" id="ENSCCRT00010002668.1">
    <property type="protein sequence ID" value="ENSCCRP00010002459.1"/>
    <property type="gene ID" value="ENSCCRG00010001015.1"/>
</dbReference>
<evidence type="ECO:0000256" key="6">
    <source>
        <dbReference type="PROSITE-ProRule" id="PRU00221"/>
    </source>
</evidence>
<keyword evidence="4" id="KW-0862">Zinc</keyword>
<keyword evidence="2" id="KW-0479">Metal-binding</keyword>
<evidence type="ECO:0000256" key="5">
    <source>
        <dbReference type="PROSITE-ProRule" id="PRU00175"/>
    </source>
</evidence>
<dbReference type="Pfam" id="PF12816">
    <property type="entry name" value="TPR_Vps8"/>
    <property type="match status" value="2"/>
</dbReference>
<dbReference type="InterPro" id="IPR015943">
    <property type="entry name" value="WD40/YVTN_repeat-like_dom_sf"/>
</dbReference>
<evidence type="ECO:0000313" key="10">
    <source>
        <dbReference type="Proteomes" id="UP000694427"/>
    </source>
</evidence>
<dbReference type="InterPro" id="IPR036322">
    <property type="entry name" value="WD40_repeat_dom_sf"/>
</dbReference>
<feature type="domain" description="RING-type" evidence="8">
    <location>
        <begin position="1133"/>
        <end position="1185"/>
    </location>
</feature>
<gene>
    <name evidence="9" type="primary">vps8</name>
</gene>
<dbReference type="InterPro" id="IPR056939">
    <property type="entry name" value="Znf_RING_Vps8"/>
</dbReference>
<feature type="compositionally biased region" description="Basic and acidic residues" evidence="7">
    <location>
        <begin position="1192"/>
        <end position="1202"/>
    </location>
</feature>
<dbReference type="InterPro" id="IPR045111">
    <property type="entry name" value="Vps41/Vps8"/>
</dbReference>
<reference evidence="9" key="1">
    <citation type="submission" date="2025-08" db="UniProtKB">
        <authorList>
            <consortium name="Ensembl"/>
        </authorList>
    </citation>
    <scope>IDENTIFICATION</scope>
</reference>
<dbReference type="GO" id="GO:0034058">
    <property type="term" value="P:endosomal vesicle fusion"/>
    <property type="evidence" value="ECO:0007669"/>
    <property type="project" value="TreeGrafter"/>
</dbReference>
<feature type="repeat" description="WD" evidence="6">
    <location>
        <begin position="141"/>
        <end position="182"/>
    </location>
</feature>
<evidence type="ECO:0000256" key="1">
    <source>
        <dbReference type="ARBA" id="ARBA00009422"/>
    </source>
</evidence>
<reference evidence="9" key="2">
    <citation type="submission" date="2025-09" db="UniProtKB">
        <authorList>
            <consortium name="Ensembl"/>
        </authorList>
    </citation>
    <scope>IDENTIFICATION</scope>
</reference>
<organism evidence="9 10">
    <name type="scientific">Cyprinus carpio</name>
    <name type="common">Common carp</name>
    <dbReference type="NCBI Taxonomy" id="7962"/>
    <lineage>
        <taxon>Eukaryota</taxon>
        <taxon>Metazoa</taxon>
        <taxon>Chordata</taxon>
        <taxon>Craniata</taxon>
        <taxon>Vertebrata</taxon>
        <taxon>Euteleostomi</taxon>
        <taxon>Actinopterygii</taxon>
        <taxon>Neopterygii</taxon>
        <taxon>Teleostei</taxon>
        <taxon>Ostariophysi</taxon>
        <taxon>Cypriniformes</taxon>
        <taxon>Cyprinidae</taxon>
        <taxon>Cyprininae</taxon>
        <taxon>Cyprinus</taxon>
    </lineage>
</organism>
<keyword evidence="3 5" id="KW-0863">Zinc-finger</keyword>
<comment type="similarity">
    <text evidence="1">Belongs to the VPS8 family.</text>
</comment>
<name>A0A8C1G4S9_CYPCA</name>
<keyword evidence="10" id="KW-1185">Reference proteome</keyword>
<keyword evidence="6" id="KW-0853">WD repeat</keyword>
<protein>
    <submittedName>
        <fullName evidence="9">VPS8 subunit of CORVET complex</fullName>
    </submittedName>
</protein>
<evidence type="ECO:0000256" key="2">
    <source>
        <dbReference type="ARBA" id="ARBA00022723"/>
    </source>
</evidence>
<dbReference type="Gene3D" id="2.130.10.10">
    <property type="entry name" value="YVTN repeat-like/Quinoprotein amine dehydrogenase"/>
    <property type="match status" value="1"/>
</dbReference>
<dbReference type="PANTHER" id="PTHR12616:SF8">
    <property type="entry name" value="VACUOLAR PROTEIN SORTING-ASSOCIATED PROTEIN 8 HOMOLOG"/>
    <property type="match status" value="1"/>
</dbReference>
<dbReference type="Gene3D" id="3.30.40.10">
    <property type="entry name" value="Zinc/RING finger domain, C3HC4 (zinc finger)"/>
    <property type="match status" value="1"/>
</dbReference>
<evidence type="ECO:0000259" key="8">
    <source>
        <dbReference type="PROSITE" id="PS50089"/>
    </source>
</evidence>
<dbReference type="CDD" id="cd16687">
    <property type="entry name" value="RING-H2_Vps8"/>
    <property type="match status" value="1"/>
</dbReference>
<dbReference type="GO" id="GO:0008270">
    <property type="term" value="F:zinc ion binding"/>
    <property type="evidence" value="ECO:0007669"/>
    <property type="project" value="UniProtKB-KW"/>
</dbReference>
<dbReference type="SMART" id="SM00184">
    <property type="entry name" value="RING"/>
    <property type="match status" value="1"/>
</dbReference>
<dbReference type="PANTHER" id="PTHR12616">
    <property type="entry name" value="VACUOLAR PROTEIN SORTING VPS41"/>
    <property type="match status" value="1"/>
</dbReference>
<dbReference type="SUPFAM" id="SSF57850">
    <property type="entry name" value="RING/U-box"/>
    <property type="match status" value="1"/>
</dbReference>
<dbReference type="GO" id="GO:0005770">
    <property type="term" value="C:late endosome"/>
    <property type="evidence" value="ECO:0007669"/>
    <property type="project" value="TreeGrafter"/>
</dbReference>
<evidence type="ECO:0000313" key="9">
    <source>
        <dbReference type="Ensembl" id="ENSCCRP00010002459.1"/>
    </source>
</evidence>
<evidence type="ECO:0000256" key="3">
    <source>
        <dbReference type="ARBA" id="ARBA00022771"/>
    </source>
</evidence>
<dbReference type="SUPFAM" id="SSF50978">
    <property type="entry name" value="WD40 repeat-like"/>
    <property type="match status" value="1"/>
</dbReference>
<dbReference type="GO" id="GO:0033263">
    <property type="term" value="C:CORVET complex"/>
    <property type="evidence" value="ECO:0007669"/>
    <property type="project" value="TreeGrafter"/>
</dbReference>
<dbReference type="PROSITE" id="PS50089">
    <property type="entry name" value="ZF_RING_2"/>
    <property type="match status" value="1"/>
</dbReference>
<dbReference type="Pfam" id="PF23412">
    <property type="entry name" value="zf_RING_Vps8"/>
    <property type="match status" value="1"/>
</dbReference>
<dbReference type="InterPro" id="IPR025941">
    <property type="entry name" value="Vps8_central_dom"/>
</dbReference>
<proteinExistence type="inferred from homology"/>
<dbReference type="GO" id="GO:0030897">
    <property type="term" value="C:HOPS complex"/>
    <property type="evidence" value="ECO:0007669"/>
    <property type="project" value="TreeGrafter"/>
</dbReference>
<feature type="region of interest" description="Disordered" evidence="7">
    <location>
        <begin position="1185"/>
        <end position="1208"/>
    </location>
</feature>
<dbReference type="PROSITE" id="PS50082">
    <property type="entry name" value="WD_REPEATS_2"/>
    <property type="match status" value="1"/>
</dbReference>
<dbReference type="GO" id="GO:0005769">
    <property type="term" value="C:early endosome"/>
    <property type="evidence" value="ECO:0007669"/>
    <property type="project" value="TreeGrafter"/>
</dbReference>